<gene>
    <name evidence="1" type="ORF">Scep_029664</name>
</gene>
<protein>
    <submittedName>
        <fullName evidence="1">Uncharacterized protein</fullName>
    </submittedName>
</protein>
<name>A0AAP0E1F7_9MAGN</name>
<proteinExistence type="predicted"/>
<keyword evidence="2" id="KW-1185">Reference proteome</keyword>
<dbReference type="EMBL" id="JBBNAG010000013">
    <property type="protein sequence ID" value="KAK9083193.1"/>
    <property type="molecule type" value="Genomic_DNA"/>
</dbReference>
<dbReference type="PANTHER" id="PTHR46366">
    <property type="entry name" value="PRO-APOPTOTIC SERINE PROTEASE NMA111"/>
    <property type="match status" value="1"/>
</dbReference>
<reference evidence="1 2" key="1">
    <citation type="submission" date="2024-01" db="EMBL/GenBank/DDBJ databases">
        <title>Genome assemblies of Stephania.</title>
        <authorList>
            <person name="Yang L."/>
        </authorList>
    </citation>
    <scope>NUCLEOTIDE SEQUENCE [LARGE SCALE GENOMIC DNA]</scope>
    <source>
        <strain evidence="1">JXDWG</strain>
        <tissue evidence="1">Leaf</tissue>
    </source>
</reference>
<dbReference type="AlphaFoldDB" id="A0AAP0E1F7"/>
<comment type="caution">
    <text evidence="1">The sequence shown here is derived from an EMBL/GenBank/DDBJ whole genome shotgun (WGS) entry which is preliminary data.</text>
</comment>
<accession>A0AAP0E1F7</accession>
<sequence>MLSERRKSGLREMSSLVIHRILKIPFTSSFLPYYADVSFACLRYARFAVEMFVKVPSAWRPVLEDPSNLQIFFYYYAIAKPPISKEVSILAGTLARLDRDAPHYKKDGYNDFNTFYMQADPEQKEVLVVPPLIGKGKSWP</sequence>
<dbReference type="PANTHER" id="PTHR46366:SF1">
    <property type="entry name" value="PDZ DOMAIN-CONTAINING PROTEIN C1685.05"/>
    <property type="match status" value="1"/>
</dbReference>
<evidence type="ECO:0000313" key="2">
    <source>
        <dbReference type="Proteomes" id="UP001419268"/>
    </source>
</evidence>
<organism evidence="1 2">
    <name type="scientific">Stephania cephalantha</name>
    <dbReference type="NCBI Taxonomy" id="152367"/>
    <lineage>
        <taxon>Eukaryota</taxon>
        <taxon>Viridiplantae</taxon>
        <taxon>Streptophyta</taxon>
        <taxon>Embryophyta</taxon>
        <taxon>Tracheophyta</taxon>
        <taxon>Spermatophyta</taxon>
        <taxon>Magnoliopsida</taxon>
        <taxon>Ranunculales</taxon>
        <taxon>Menispermaceae</taxon>
        <taxon>Menispermoideae</taxon>
        <taxon>Cissampelideae</taxon>
        <taxon>Stephania</taxon>
    </lineage>
</organism>
<evidence type="ECO:0000313" key="1">
    <source>
        <dbReference type="EMBL" id="KAK9083193.1"/>
    </source>
</evidence>
<dbReference type="Proteomes" id="UP001419268">
    <property type="component" value="Unassembled WGS sequence"/>
</dbReference>